<proteinExistence type="predicted"/>
<reference evidence="4 5" key="2">
    <citation type="submission" date="2018-09" db="EMBL/GenBank/DDBJ databases">
        <title>A high-quality reference genome of wild soybean provides a powerful tool to mine soybean genomes.</title>
        <authorList>
            <person name="Xie M."/>
            <person name="Chung C.Y.L."/>
            <person name="Li M.-W."/>
            <person name="Wong F.-L."/>
            <person name="Chan T.-F."/>
            <person name="Lam H.-M."/>
        </authorList>
    </citation>
    <scope>NUCLEOTIDE SEQUENCE [LARGE SCALE GENOMIC DNA]</scope>
    <source>
        <strain evidence="5">cv. W05</strain>
        <tissue evidence="4">Hypocotyl of etiolated seedlings</tissue>
    </source>
</reference>
<dbReference type="Proteomes" id="UP000289340">
    <property type="component" value="Chromosome 18"/>
</dbReference>
<keyword evidence="1" id="KW-1133">Transmembrane helix</keyword>
<name>A0A0B2QFT2_GLYSO</name>
<sequence>MRVGTSFLALLSLLPLLLSPQFSSAQLPPDTDISSRTLDAILQDCAFKAFLRPKTGVPYGGQVPRSLNGIRVSAMRLRSGSLRTRGVEKYKEFQIPIGVVEQPYVERLVLVYHNLGNWSEKFYPLPGYTYLAPVLGLMPYSGANLSASELPELDIRASDKPILINFPHVKSAPLGSVPKCVYFDLHGSVQFDILLHGNVCSTVQQGHFSIVVESNAPSPAPAAAAVAAAAAADVRKSGSGRNKSKVWVIVASLVGGCLLLIMLSLLVAKVRRTKQGMKIQQLEWAAESNETLQIASIGGTKAPLAVGTRTRPTIENDYIP</sequence>
<protein>
    <submittedName>
        <fullName evidence="3">Uncharacterized protein</fullName>
    </submittedName>
</protein>
<dbReference type="Gramene" id="XM_028357002.1">
    <property type="protein sequence ID" value="XP_028212803.1"/>
    <property type="gene ID" value="LOC114395269"/>
</dbReference>
<dbReference type="EMBL" id="QZWG01000018">
    <property type="protein sequence ID" value="RZB50730.1"/>
    <property type="molecule type" value="Genomic_DNA"/>
</dbReference>
<dbReference type="AlphaFoldDB" id="A0A0B2QFT2"/>
<feature type="transmembrane region" description="Helical" evidence="1">
    <location>
        <begin position="246"/>
        <end position="268"/>
    </location>
</feature>
<evidence type="ECO:0000256" key="1">
    <source>
        <dbReference type="SAM" id="Phobius"/>
    </source>
</evidence>
<keyword evidence="1" id="KW-0812">Transmembrane</keyword>
<dbReference type="Pfam" id="PF06697">
    <property type="entry name" value="DUF1191"/>
    <property type="match status" value="1"/>
</dbReference>
<evidence type="ECO:0000313" key="3">
    <source>
        <dbReference type="EMBL" id="KHN18642.1"/>
    </source>
</evidence>
<accession>A0A0B2QFT2</accession>
<gene>
    <name evidence="4" type="ORF">D0Y65_047564</name>
    <name evidence="3" type="ORF">glysoja_033749</name>
</gene>
<feature type="signal peptide" evidence="2">
    <location>
        <begin position="1"/>
        <end position="25"/>
    </location>
</feature>
<reference evidence="3" key="1">
    <citation type="submission" date="2014-07" db="EMBL/GenBank/DDBJ databases">
        <title>Identification of a novel salt tolerance gene in wild soybean by whole-genome sequencing.</title>
        <authorList>
            <person name="Lam H.-M."/>
            <person name="Qi X."/>
            <person name="Li M.-W."/>
            <person name="Liu X."/>
            <person name="Xie M."/>
            <person name="Ni M."/>
            <person name="Xu X."/>
        </authorList>
    </citation>
    <scope>NUCLEOTIDE SEQUENCE [LARGE SCALE GENOMIC DNA]</scope>
    <source>
        <tissue evidence="3">Root</tissue>
    </source>
</reference>
<evidence type="ECO:0000313" key="4">
    <source>
        <dbReference type="EMBL" id="RZB50728.1"/>
    </source>
</evidence>
<organism evidence="3">
    <name type="scientific">Glycine soja</name>
    <name type="common">Wild soybean</name>
    <dbReference type="NCBI Taxonomy" id="3848"/>
    <lineage>
        <taxon>Eukaryota</taxon>
        <taxon>Viridiplantae</taxon>
        <taxon>Streptophyta</taxon>
        <taxon>Embryophyta</taxon>
        <taxon>Tracheophyta</taxon>
        <taxon>Spermatophyta</taxon>
        <taxon>Magnoliopsida</taxon>
        <taxon>eudicotyledons</taxon>
        <taxon>Gunneridae</taxon>
        <taxon>Pentapetalae</taxon>
        <taxon>rosids</taxon>
        <taxon>fabids</taxon>
        <taxon>Fabales</taxon>
        <taxon>Fabaceae</taxon>
        <taxon>Papilionoideae</taxon>
        <taxon>50 kb inversion clade</taxon>
        <taxon>NPAAA clade</taxon>
        <taxon>indigoferoid/millettioid clade</taxon>
        <taxon>Phaseoleae</taxon>
        <taxon>Glycine</taxon>
        <taxon>Glycine subgen. Soja</taxon>
    </lineage>
</organism>
<dbReference type="EMBL" id="KN659669">
    <property type="protein sequence ID" value="KHN18642.1"/>
    <property type="molecule type" value="Genomic_DNA"/>
</dbReference>
<dbReference type="PANTHER" id="PTHR33512:SF10">
    <property type="entry name" value="PLANT_F17O14-7 PROTEIN"/>
    <property type="match status" value="1"/>
</dbReference>
<keyword evidence="2" id="KW-0732">Signal</keyword>
<evidence type="ECO:0000313" key="5">
    <source>
        <dbReference type="Proteomes" id="UP000289340"/>
    </source>
</evidence>
<dbReference type="InterPro" id="IPR010605">
    <property type="entry name" value="DUF1191"/>
</dbReference>
<dbReference type="GO" id="GO:0016020">
    <property type="term" value="C:membrane"/>
    <property type="evidence" value="ECO:0007669"/>
    <property type="project" value="TreeGrafter"/>
</dbReference>
<dbReference type="Gramene" id="XM_028357003.1">
    <property type="protein sequence ID" value="XP_028212804.1"/>
    <property type="gene ID" value="LOC114395269"/>
</dbReference>
<dbReference type="EMBL" id="QZWG01000018">
    <property type="protein sequence ID" value="RZB50728.1"/>
    <property type="molecule type" value="Genomic_DNA"/>
</dbReference>
<dbReference type="PANTHER" id="PTHR33512">
    <property type="entry name" value="PROTEIN, PUTATIVE (DUF1191)-RELATED"/>
    <property type="match status" value="1"/>
</dbReference>
<keyword evidence="5" id="KW-1185">Reference proteome</keyword>
<keyword evidence="1" id="KW-0472">Membrane</keyword>
<dbReference type="EMBL" id="QZWG01000018">
    <property type="protein sequence ID" value="RZB50731.1"/>
    <property type="molecule type" value="Genomic_DNA"/>
</dbReference>
<evidence type="ECO:0000256" key="2">
    <source>
        <dbReference type="SAM" id="SignalP"/>
    </source>
</evidence>
<feature type="chain" id="PRO_5040666479" evidence="2">
    <location>
        <begin position="26"/>
        <end position="320"/>
    </location>
</feature>
<dbReference type="EMBL" id="QZWG01000018">
    <property type="protein sequence ID" value="RZB50729.1"/>
    <property type="molecule type" value="Genomic_DNA"/>
</dbReference>
<dbReference type="Proteomes" id="UP000053555">
    <property type="component" value="Unassembled WGS sequence"/>
</dbReference>